<sequence length="63" mass="6942">MNLDVETVGGPRRDLLHRVGMNLPELTSTADWIARTFSDSEQLSMNEFHALVVMAVAEAGCHT</sequence>
<proteinExistence type="predicted"/>
<gene>
    <name evidence="1" type="ORF">MMAD_02330</name>
</gene>
<accession>A0A7I7XC41</accession>
<dbReference type="Proteomes" id="UP000466517">
    <property type="component" value="Chromosome"/>
</dbReference>
<dbReference type="EMBL" id="AP022610">
    <property type="protein sequence ID" value="BBZ25938.1"/>
    <property type="molecule type" value="Genomic_DNA"/>
</dbReference>
<keyword evidence="2" id="KW-1185">Reference proteome</keyword>
<dbReference type="KEGG" id="mmag:MMAD_02330"/>
<dbReference type="AlphaFoldDB" id="A0A7I7XC41"/>
<organism evidence="1 2">
    <name type="scientific">Mycolicibacterium madagascariense</name>
    <dbReference type="NCBI Taxonomy" id="212765"/>
    <lineage>
        <taxon>Bacteria</taxon>
        <taxon>Bacillati</taxon>
        <taxon>Actinomycetota</taxon>
        <taxon>Actinomycetes</taxon>
        <taxon>Mycobacteriales</taxon>
        <taxon>Mycobacteriaceae</taxon>
        <taxon>Mycolicibacterium</taxon>
    </lineage>
</organism>
<evidence type="ECO:0000313" key="1">
    <source>
        <dbReference type="EMBL" id="BBZ25938.1"/>
    </source>
</evidence>
<reference evidence="1 2" key="1">
    <citation type="journal article" date="2019" name="Emerg. Microbes Infect.">
        <title>Comprehensive subspecies identification of 175 nontuberculous mycobacteria species based on 7547 genomic profiles.</title>
        <authorList>
            <person name="Matsumoto Y."/>
            <person name="Kinjo T."/>
            <person name="Motooka D."/>
            <person name="Nabeya D."/>
            <person name="Jung N."/>
            <person name="Uechi K."/>
            <person name="Horii T."/>
            <person name="Iida T."/>
            <person name="Fujita J."/>
            <person name="Nakamura S."/>
        </authorList>
    </citation>
    <scope>NUCLEOTIDE SEQUENCE [LARGE SCALE GENOMIC DNA]</scope>
    <source>
        <strain evidence="1 2">JCM 13574</strain>
    </source>
</reference>
<evidence type="ECO:0000313" key="2">
    <source>
        <dbReference type="Proteomes" id="UP000466517"/>
    </source>
</evidence>
<name>A0A7I7XC41_9MYCO</name>
<dbReference type="RefSeq" id="WP_163731316.1">
    <property type="nucleotide sequence ID" value="NZ_AP022610.1"/>
</dbReference>
<protein>
    <submittedName>
        <fullName evidence="1">Uncharacterized protein</fullName>
    </submittedName>
</protein>